<comment type="caution">
    <text evidence="2">The sequence shown here is derived from an EMBL/GenBank/DDBJ whole genome shotgun (WGS) entry which is preliminary data.</text>
</comment>
<accession>A0AA41X1C7</accession>
<name>A0AA41X1C7_9ALTE</name>
<dbReference type="EMBL" id="JANATA010000004">
    <property type="protein sequence ID" value="MCP3428072.1"/>
    <property type="molecule type" value="Genomic_DNA"/>
</dbReference>
<sequence>MKKYQRFDDYLFDEEQSDSSNRKKHKREKEKSLADKRRKNRQPDFV</sequence>
<feature type="region of interest" description="Disordered" evidence="1">
    <location>
        <begin position="1"/>
        <end position="46"/>
    </location>
</feature>
<dbReference type="Proteomes" id="UP001165413">
    <property type="component" value="Unassembled WGS sequence"/>
</dbReference>
<evidence type="ECO:0000313" key="2">
    <source>
        <dbReference type="EMBL" id="MCP3428072.1"/>
    </source>
</evidence>
<keyword evidence="3" id="KW-1185">Reference proteome</keyword>
<organism evidence="2 3">
    <name type="scientific">Opacimonas viscosa</name>
    <dbReference type="NCBI Taxonomy" id="2961944"/>
    <lineage>
        <taxon>Bacteria</taxon>
        <taxon>Pseudomonadati</taxon>
        <taxon>Pseudomonadota</taxon>
        <taxon>Gammaproteobacteria</taxon>
        <taxon>Alteromonadales</taxon>
        <taxon>Alteromonadaceae</taxon>
        <taxon>Opacimonas</taxon>
    </lineage>
</organism>
<dbReference type="AlphaFoldDB" id="A0AA41X1C7"/>
<proteinExistence type="predicted"/>
<evidence type="ECO:0000313" key="3">
    <source>
        <dbReference type="Proteomes" id="UP001165413"/>
    </source>
</evidence>
<gene>
    <name evidence="2" type="ORF">NLF92_03815</name>
</gene>
<dbReference type="RefSeq" id="WP_254099073.1">
    <property type="nucleotide sequence ID" value="NZ_JANATA010000004.1"/>
</dbReference>
<reference evidence="2" key="1">
    <citation type="submission" date="2022-07" db="EMBL/GenBank/DDBJ databases">
        <title>Characterization of the Novel Bacterium Alteromonas immobilis LMIT006 and Alteromonas gregis LMIT007.</title>
        <authorList>
            <person name="Lin X."/>
        </authorList>
    </citation>
    <scope>NUCLEOTIDE SEQUENCE</scope>
    <source>
        <strain evidence="2">LMIT007</strain>
    </source>
</reference>
<protein>
    <submittedName>
        <fullName evidence="2">Uncharacterized protein</fullName>
    </submittedName>
</protein>
<evidence type="ECO:0000256" key="1">
    <source>
        <dbReference type="SAM" id="MobiDB-lite"/>
    </source>
</evidence>